<sequence length="256" mass="29003">MMEFLILLWLCIPTHIRLLILLVPLFLLRKVIIKYFPSLVHFVTWLVLLLLQVLAHLVYVVLGIIVVQQRKRDKTHFHGIHSIEETIEKVLVTIKGTGEKVAQTFSNRTLVTRRYHQILGGVTVVLFLSVYFAPTSAISNQWIQVDKWIVTKAFSAEYLTSEQAATQLTAMLEQMEKESAAEAGPRLKLKSEYHNGANVRESASLDARPLAEIKGDETVQYLGEEATDDDGRTWYKVETDSGVVGWISGKVVEQVQ</sequence>
<accession>A0ABW2RJF9</accession>
<keyword evidence="4" id="KW-1185">Reference proteome</keyword>
<comment type="caution">
    <text evidence="3">The sequence shown here is derived from an EMBL/GenBank/DDBJ whole genome shotgun (WGS) entry which is preliminary data.</text>
</comment>
<dbReference type="Pfam" id="PF08239">
    <property type="entry name" value="SH3_3"/>
    <property type="match status" value="1"/>
</dbReference>
<evidence type="ECO:0000256" key="1">
    <source>
        <dbReference type="SAM" id="Phobius"/>
    </source>
</evidence>
<feature type="transmembrane region" description="Helical" evidence="1">
    <location>
        <begin position="6"/>
        <end position="27"/>
    </location>
</feature>
<organism evidence="3 4">
    <name type="scientific">Laceyella putida</name>
    <dbReference type="NCBI Taxonomy" id="110101"/>
    <lineage>
        <taxon>Bacteria</taxon>
        <taxon>Bacillati</taxon>
        <taxon>Bacillota</taxon>
        <taxon>Bacilli</taxon>
        <taxon>Bacillales</taxon>
        <taxon>Thermoactinomycetaceae</taxon>
        <taxon>Laceyella</taxon>
    </lineage>
</organism>
<dbReference type="InterPro" id="IPR003646">
    <property type="entry name" value="SH3-like_bac-type"/>
</dbReference>
<dbReference type="Gene3D" id="2.30.30.40">
    <property type="entry name" value="SH3 Domains"/>
    <property type="match status" value="1"/>
</dbReference>
<keyword evidence="1" id="KW-0812">Transmembrane</keyword>
<proteinExistence type="predicted"/>
<evidence type="ECO:0000313" key="4">
    <source>
        <dbReference type="Proteomes" id="UP001596500"/>
    </source>
</evidence>
<name>A0ABW2RJF9_9BACL</name>
<keyword evidence="1" id="KW-0472">Membrane</keyword>
<dbReference type="SMART" id="SM00287">
    <property type="entry name" value="SH3b"/>
    <property type="match status" value="1"/>
</dbReference>
<feature type="transmembrane region" description="Helical" evidence="1">
    <location>
        <begin position="39"/>
        <end position="67"/>
    </location>
</feature>
<dbReference type="EMBL" id="JBHTBW010000020">
    <property type="protein sequence ID" value="MFC7441177.1"/>
    <property type="molecule type" value="Genomic_DNA"/>
</dbReference>
<feature type="domain" description="SH3b" evidence="2">
    <location>
        <begin position="185"/>
        <end position="256"/>
    </location>
</feature>
<dbReference type="RefSeq" id="WP_379864465.1">
    <property type="nucleotide sequence ID" value="NZ_JBHTBW010000020.1"/>
</dbReference>
<protein>
    <submittedName>
        <fullName evidence="3">SH3 domain-containing protein</fullName>
    </submittedName>
</protein>
<gene>
    <name evidence="3" type="ORF">ACFQNG_08410</name>
</gene>
<evidence type="ECO:0000259" key="2">
    <source>
        <dbReference type="PROSITE" id="PS51781"/>
    </source>
</evidence>
<keyword evidence="1" id="KW-1133">Transmembrane helix</keyword>
<evidence type="ECO:0000313" key="3">
    <source>
        <dbReference type="EMBL" id="MFC7441177.1"/>
    </source>
</evidence>
<dbReference type="PROSITE" id="PS51781">
    <property type="entry name" value="SH3B"/>
    <property type="match status" value="1"/>
</dbReference>
<feature type="transmembrane region" description="Helical" evidence="1">
    <location>
        <begin position="115"/>
        <end position="133"/>
    </location>
</feature>
<reference evidence="4" key="1">
    <citation type="journal article" date="2019" name="Int. J. Syst. Evol. Microbiol.">
        <title>The Global Catalogue of Microorganisms (GCM) 10K type strain sequencing project: providing services to taxonomists for standard genome sequencing and annotation.</title>
        <authorList>
            <consortium name="The Broad Institute Genomics Platform"/>
            <consortium name="The Broad Institute Genome Sequencing Center for Infectious Disease"/>
            <person name="Wu L."/>
            <person name="Ma J."/>
        </authorList>
    </citation>
    <scope>NUCLEOTIDE SEQUENCE [LARGE SCALE GENOMIC DNA]</scope>
    <source>
        <strain evidence="4">CGMCC 1.12942</strain>
    </source>
</reference>
<dbReference type="Proteomes" id="UP001596500">
    <property type="component" value="Unassembled WGS sequence"/>
</dbReference>